<dbReference type="Proteomes" id="UP000756346">
    <property type="component" value="Unassembled WGS sequence"/>
</dbReference>
<keyword evidence="2" id="KW-1185">Reference proteome</keyword>
<evidence type="ECO:0000313" key="1">
    <source>
        <dbReference type="EMBL" id="KAH7020851.1"/>
    </source>
</evidence>
<comment type="caution">
    <text evidence="1">The sequence shown here is derived from an EMBL/GenBank/DDBJ whole genome shotgun (WGS) entry which is preliminary data.</text>
</comment>
<gene>
    <name evidence="1" type="ORF">B0I36DRAFT_26028</name>
</gene>
<name>A0A9P8XUU2_9PEZI</name>
<dbReference type="RefSeq" id="XP_046007052.1">
    <property type="nucleotide sequence ID" value="XM_046151119.1"/>
</dbReference>
<sequence>MTNGGCQGPCLYAKEFAEKWCFDVDRRPHGITLACGYLLLVLVLHRLMQAAYLRPPTPRGDVPSPPSAAIHRQIPGGENPQPVISQSHLLSFNLSAAGPFPDRGNVTLGLTLRLPRGDDLACLASLTGTREDLVLQGPLSCDATVRPAGTCVPATHSVWMVCDQSGYGRSPTTKRGAI</sequence>
<dbReference type="GeneID" id="70180665"/>
<proteinExistence type="predicted"/>
<protein>
    <submittedName>
        <fullName evidence="1">Uncharacterized protein</fullName>
    </submittedName>
</protein>
<dbReference type="EMBL" id="JAGTJQ010000010">
    <property type="protein sequence ID" value="KAH7020851.1"/>
    <property type="molecule type" value="Genomic_DNA"/>
</dbReference>
<reference evidence="1" key="1">
    <citation type="journal article" date="2021" name="Nat. Commun.">
        <title>Genetic determinants of endophytism in the Arabidopsis root mycobiome.</title>
        <authorList>
            <person name="Mesny F."/>
            <person name="Miyauchi S."/>
            <person name="Thiergart T."/>
            <person name="Pickel B."/>
            <person name="Atanasova L."/>
            <person name="Karlsson M."/>
            <person name="Huettel B."/>
            <person name="Barry K.W."/>
            <person name="Haridas S."/>
            <person name="Chen C."/>
            <person name="Bauer D."/>
            <person name="Andreopoulos W."/>
            <person name="Pangilinan J."/>
            <person name="LaButti K."/>
            <person name="Riley R."/>
            <person name="Lipzen A."/>
            <person name="Clum A."/>
            <person name="Drula E."/>
            <person name="Henrissat B."/>
            <person name="Kohler A."/>
            <person name="Grigoriev I.V."/>
            <person name="Martin F.M."/>
            <person name="Hacquard S."/>
        </authorList>
    </citation>
    <scope>NUCLEOTIDE SEQUENCE</scope>
    <source>
        <strain evidence="1">MPI-CAGE-CH-0230</strain>
    </source>
</reference>
<evidence type="ECO:0000313" key="2">
    <source>
        <dbReference type="Proteomes" id="UP000756346"/>
    </source>
</evidence>
<organism evidence="1 2">
    <name type="scientific">Microdochium trichocladiopsis</name>
    <dbReference type="NCBI Taxonomy" id="1682393"/>
    <lineage>
        <taxon>Eukaryota</taxon>
        <taxon>Fungi</taxon>
        <taxon>Dikarya</taxon>
        <taxon>Ascomycota</taxon>
        <taxon>Pezizomycotina</taxon>
        <taxon>Sordariomycetes</taxon>
        <taxon>Xylariomycetidae</taxon>
        <taxon>Xylariales</taxon>
        <taxon>Microdochiaceae</taxon>
        <taxon>Microdochium</taxon>
    </lineage>
</organism>
<accession>A0A9P8XUU2</accession>
<dbReference type="AlphaFoldDB" id="A0A9P8XUU2"/>